<organism evidence="1 2">
    <name type="scientific">Kipferlia bialata</name>
    <dbReference type="NCBI Taxonomy" id="797122"/>
    <lineage>
        <taxon>Eukaryota</taxon>
        <taxon>Metamonada</taxon>
        <taxon>Carpediemonas-like organisms</taxon>
        <taxon>Kipferlia</taxon>
    </lineage>
</organism>
<evidence type="ECO:0000313" key="1">
    <source>
        <dbReference type="EMBL" id="GIQ88831.1"/>
    </source>
</evidence>
<dbReference type="Proteomes" id="UP000265618">
    <property type="component" value="Unassembled WGS sequence"/>
</dbReference>
<comment type="caution">
    <text evidence="1">The sequence shown here is derived from an EMBL/GenBank/DDBJ whole genome shotgun (WGS) entry which is preliminary data.</text>
</comment>
<evidence type="ECO:0000313" key="2">
    <source>
        <dbReference type="Proteomes" id="UP000265618"/>
    </source>
</evidence>
<reference evidence="1 2" key="1">
    <citation type="journal article" date="2018" name="PLoS ONE">
        <title>The draft genome of Kipferlia bialata reveals reductive genome evolution in fornicate parasites.</title>
        <authorList>
            <person name="Tanifuji G."/>
            <person name="Takabayashi S."/>
            <person name="Kume K."/>
            <person name="Takagi M."/>
            <person name="Nakayama T."/>
            <person name="Kamikawa R."/>
            <person name="Inagaki Y."/>
            <person name="Hashimoto T."/>
        </authorList>
    </citation>
    <scope>NUCLEOTIDE SEQUENCE [LARGE SCALE GENOMIC DNA]</scope>
    <source>
        <strain evidence="1">NY0173</strain>
    </source>
</reference>
<keyword evidence="2" id="KW-1185">Reference proteome</keyword>
<gene>
    <name evidence="1" type="ORF">KIPB_011171</name>
</gene>
<sequence>MRVVVTHEGAEVLAVAVPGDLLPETPVSELLERVEAQVVDQAMGGASSLALQESAKHTAIAADTAVGFLHSLADAEGTVTLEVVAKEEEERRSTTASTSSLHDALSGYTRPQQELVAVLPGLAVDPSAAIVVGDAVNILSVKLDALLTVIDGSVVQSVPVANVPQGDMAVSCQGNKFHILAFKNTAEEKSVTLFGLTCQNGVQWTPTDLEVSGDAMNALAGATSTVCGSDGRDGSVVVATRSEGTQYILRLNTSSSPASLGVECQLAAGSKVEKCISAFESEAVFSDITGTEAASSVLIITGRQQTSRIHGSKVSPYEGGSLFLADGALHAAVCN</sequence>
<accession>A0A9K3D4R9</accession>
<dbReference type="EMBL" id="BDIP01004434">
    <property type="protein sequence ID" value="GIQ88831.1"/>
    <property type="molecule type" value="Genomic_DNA"/>
</dbReference>
<protein>
    <submittedName>
        <fullName evidence="1">Uncharacterized protein</fullName>
    </submittedName>
</protein>
<name>A0A9K3D4R9_9EUKA</name>
<dbReference type="AlphaFoldDB" id="A0A9K3D4R9"/>
<feature type="non-terminal residue" evidence="1">
    <location>
        <position position="335"/>
    </location>
</feature>
<proteinExistence type="predicted"/>